<keyword evidence="5" id="KW-1185">Reference proteome</keyword>
<dbReference type="InterPro" id="IPR002110">
    <property type="entry name" value="Ankyrin_rpt"/>
</dbReference>
<accession>A0A917MWK6</accession>
<gene>
    <name evidence="4" type="ORF">GCM10011379_17720</name>
</gene>
<dbReference type="InterPro" id="IPR036770">
    <property type="entry name" value="Ankyrin_rpt-contain_sf"/>
</dbReference>
<dbReference type="PANTHER" id="PTHR24171:SF9">
    <property type="entry name" value="ANKYRIN REPEAT DOMAIN-CONTAINING PROTEIN 39"/>
    <property type="match status" value="1"/>
</dbReference>
<evidence type="ECO:0000256" key="3">
    <source>
        <dbReference type="PROSITE-ProRule" id="PRU00023"/>
    </source>
</evidence>
<dbReference type="RefSeq" id="WP_188951669.1">
    <property type="nucleotide sequence ID" value="NZ_BMIB01000002.1"/>
</dbReference>
<dbReference type="Proteomes" id="UP000627292">
    <property type="component" value="Unassembled WGS sequence"/>
</dbReference>
<proteinExistence type="predicted"/>
<dbReference type="Gene3D" id="1.25.40.20">
    <property type="entry name" value="Ankyrin repeat-containing domain"/>
    <property type="match status" value="1"/>
</dbReference>
<organism evidence="4 5">
    <name type="scientific">Filimonas zeae</name>
    <dbReference type="NCBI Taxonomy" id="1737353"/>
    <lineage>
        <taxon>Bacteria</taxon>
        <taxon>Pseudomonadati</taxon>
        <taxon>Bacteroidota</taxon>
        <taxon>Chitinophagia</taxon>
        <taxon>Chitinophagales</taxon>
        <taxon>Chitinophagaceae</taxon>
        <taxon>Filimonas</taxon>
    </lineage>
</organism>
<dbReference type="Pfam" id="PF12796">
    <property type="entry name" value="Ank_2"/>
    <property type="match status" value="1"/>
</dbReference>
<name>A0A917MWK6_9BACT</name>
<evidence type="ECO:0000256" key="2">
    <source>
        <dbReference type="ARBA" id="ARBA00023043"/>
    </source>
</evidence>
<dbReference type="PROSITE" id="PS50088">
    <property type="entry name" value="ANK_REPEAT"/>
    <property type="match status" value="1"/>
</dbReference>
<evidence type="ECO:0000256" key="1">
    <source>
        <dbReference type="ARBA" id="ARBA00022737"/>
    </source>
</evidence>
<dbReference type="AlphaFoldDB" id="A0A917MWK6"/>
<dbReference type="EMBL" id="BMIB01000002">
    <property type="protein sequence ID" value="GGH65026.1"/>
    <property type="molecule type" value="Genomic_DNA"/>
</dbReference>
<keyword evidence="1" id="KW-0677">Repeat</keyword>
<comment type="caution">
    <text evidence="4">The sequence shown here is derived from an EMBL/GenBank/DDBJ whole genome shotgun (WGS) entry which is preliminary data.</text>
</comment>
<feature type="repeat" description="ANK" evidence="3">
    <location>
        <begin position="32"/>
        <end position="64"/>
    </location>
</feature>
<evidence type="ECO:0000313" key="4">
    <source>
        <dbReference type="EMBL" id="GGH65026.1"/>
    </source>
</evidence>
<evidence type="ECO:0000313" key="5">
    <source>
        <dbReference type="Proteomes" id="UP000627292"/>
    </source>
</evidence>
<protein>
    <recommendedName>
        <fullName evidence="6">Ankyrin repeat domain-containing protein</fullName>
    </recommendedName>
</protein>
<dbReference type="PANTHER" id="PTHR24171">
    <property type="entry name" value="ANKYRIN REPEAT DOMAIN-CONTAINING PROTEIN 39-RELATED"/>
    <property type="match status" value="1"/>
</dbReference>
<evidence type="ECO:0008006" key="6">
    <source>
        <dbReference type="Google" id="ProtNLM"/>
    </source>
</evidence>
<keyword evidence="2 3" id="KW-0040">ANK repeat</keyword>
<sequence>MNKKKQKSKSGSYAAAKLLLANGAKIDAKNALDNTALMEATSRGDVRMASLLMQAGANTALINKAGETALTIANGFEKTAIAVLFTEKAQSIKYRYAKLR</sequence>
<reference evidence="4" key="2">
    <citation type="submission" date="2020-09" db="EMBL/GenBank/DDBJ databases">
        <authorList>
            <person name="Sun Q."/>
            <person name="Zhou Y."/>
        </authorList>
    </citation>
    <scope>NUCLEOTIDE SEQUENCE</scope>
    <source>
        <strain evidence="4">CGMCC 1.15290</strain>
    </source>
</reference>
<dbReference type="SUPFAM" id="SSF48403">
    <property type="entry name" value="Ankyrin repeat"/>
    <property type="match status" value="1"/>
</dbReference>
<reference evidence="4" key="1">
    <citation type="journal article" date="2014" name="Int. J. Syst. Evol. Microbiol.">
        <title>Complete genome sequence of Corynebacterium casei LMG S-19264T (=DSM 44701T), isolated from a smear-ripened cheese.</title>
        <authorList>
            <consortium name="US DOE Joint Genome Institute (JGI-PGF)"/>
            <person name="Walter F."/>
            <person name="Albersmeier A."/>
            <person name="Kalinowski J."/>
            <person name="Ruckert C."/>
        </authorList>
    </citation>
    <scope>NUCLEOTIDE SEQUENCE</scope>
    <source>
        <strain evidence="4">CGMCC 1.15290</strain>
    </source>
</reference>